<feature type="coiled-coil region" evidence="1">
    <location>
        <begin position="282"/>
        <end position="309"/>
    </location>
</feature>
<evidence type="ECO:0000313" key="4">
    <source>
        <dbReference type="Proteomes" id="UP000184188"/>
    </source>
</evidence>
<feature type="region of interest" description="Disordered" evidence="2">
    <location>
        <begin position="26"/>
        <end position="99"/>
    </location>
</feature>
<organism evidence="3 4">
    <name type="scientific">Penicilliopsis zonata CBS 506.65</name>
    <dbReference type="NCBI Taxonomy" id="1073090"/>
    <lineage>
        <taxon>Eukaryota</taxon>
        <taxon>Fungi</taxon>
        <taxon>Dikarya</taxon>
        <taxon>Ascomycota</taxon>
        <taxon>Pezizomycotina</taxon>
        <taxon>Eurotiomycetes</taxon>
        <taxon>Eurotiomycetidae</taxon>
        <taxon>Eurotiales</taxon>
        <taxon>Aspergillaceae</taxon>
        <taxon>Penicilliopsis</taxon>
    </lineage>
</organism>
<name>A0A1L9SQB7_9EURO</name>
<proteinExistence type="predicted"/>
<reference evidence="4" key="1">
    <citation type="journal article" date="2017" name="Genome Biol.">
        <title>Comparative genomics reveals high biological diversity and specific adaptations in the industrially and medically important fungal genus Aspergillus.</title>
        <authorList>
            <person name="de Vries R.P."/>
            <person name="Riley R."/>
            <person name="Wiebenga A."/>
            <person name="Aguilar-Osorio G."/>
            <person name="Amillis S."/>
            <person name="Uchima C.A."/>
            <person name="Anderluh G."/>
            <person name="Asadollahi M."/>
            <person name="Askin M."/>
            <person name="Barry K."/>
            <person name="Battaglia E."/>
            <person name="Bayram O."/>
            <person name="Benocci T."/>
            <person name="Braus-Stromeyer S.A."/>
            <person name="Caldana C."/>
            <person name="Canovas D."/>
            <person name="Cerqueira G.C."/>
            <person name="Chen F."/>
            <person name="Chen W."/>
            <person name="Choi C."/>
            <person name="Clum A."/>
            <person name="Dos Santos R.A."/>
            <person name="Damasio A.R."/>
            <person name="Diallinas G."/>
            <person name="Emri T."/>
            <person name="Fekete E."/>
            <person name="Flipphi M."/>
            <person name="Freyberg S."/>
            <person name="Gallo A."/>
            <person name="Gournas C."/>
            <person name="Habgood R."/>
            <person name="Hainaut M."/>
            <person name="Harispe M.L."/>
            <person name="Henrissat B."/>
            <person name="Hilden K.S."/>
            <person name="Hope R."/>
            <person name="Hossain A."/>
            <person name="Karabika E."/>
            <person name="Karaffa L."/>
            <person name="Karanyi Z."/>
            <person name="Krasevec N."/>
            <person name="Kuo A."/>
            <person name="Kusch H."/>
            <person name="LaButti K."/>
            <person name="Lagendijk E.L."/>
            <person name="Lapidus A."/>
            <person name="Levasseur A."/>
            <person name="Lindquist E."/>
            <person name="Lipzen A."/>
            <person name="Logrieco A.F."/>
            <person name="MacCabe A."/>
            <person name="Maekelae M.R."/>
            <person name="Malavazi I."/>
            <person name="Melin P."/>
            <person name="Meyer V."/>
            <person name="Mielnichuk N."/>
            <person name="Miskei M."/>
            <person name="Molnar A.P."/>
            <person name="Mule G."/>
            <person name="Ngan C.Y."/>
            <person name="Orejas M."/>
            <person name="Orosz E."/>
            <person name="Ouedraogo J.P."/>
            <person name="Overkamp K.M."/>
            <person name="Park H.-S."/>
            <person name="Perrone G."/>
            <person name="Piumi F."/>
            <person name="Punt P.J."/>
            <person name="Ram A.F."/>
            <person name="Ramon A."/>
            <person name="Rauscher S."/>
            <person name="Record E."/>
            <person name="Riano-Pachon D.M."/>
            <person name="Robert V."/>
            <person name="Roehrig J."/>
            <person name="Ruller R."/>
            <person name="Salamov A."/>
            <person name="Salih N.S."/>
            <person name="Samson R.A."/>
            <person name="Sandor E."/>
            <person name="Sanguinetti M."/>
            <person name="Schuetze T."/>
            <person name="Sepcic K."/>
            <person name="Shelest E."/>
            <person name="Sherlock G."/>
            <person name="Sophianopoulou V."/>
            <person name="Squina F.M."/>
            <person name="Sun H."/>
            <person name="Susca A."/>
            <person name="Todd R.B."/>
            <person name="Tsang A."/>
            <person name="Unkles S.E."/>
            <person name="van de Wiele N."/>
            <person name="van Rossen-Uffink D."/>
            <person name="Oliveira J.V."/>
            <person name="Vesth T.C."/>
            <person name="Visser J."/>
            <person name="Yu J.-H."/>
            <person name="Zhou M."/>
            <person name="Andersen M.R."/>
            <person name="Archer D.B."/>
            <person name="Baker S.E."/>
            <person name="Benoit I."/>
            <person name="Brakhage A.A."/>
            <person name="Braus G.H."/>
            <person name="Fischer R."/>
            <person name="Frisvad J.C."/>
            <person name="Goldman G.H."/>
            <person name="Houbraken J."/>
            <person name="Oakley B."/>
            <person name="Pocsi I."/>
            <person name="Scazzocchio C."/>
            <person name="Seiboth B."/>
            <person name="vanKuyk P.A."/>
            <person name="Wortman J."/>
            <person name="Dyer P.S."/>
            <person name="Grigoriev I.V."/>
        </authorList>
    </citation>
    <scope>NUCLEOTIDE SEQUENCE [LARGE SCALE GENOMIC DNA]</scope>
    <source>
        <strain evidence="4">CBS 506.65</strain>
    </source>
</reference>
<gene>
    <name evidence="3" type="ORF">ASPZODRAFT_1445088</name>
</gene>
<dbReference type="EMBL" id="KV878338">
    <property type="protein sequence ID" value="OJJ49287.1"/>
    <property type="molecule type" value="Genomic_DNA"/>
</dbReference>
<dbReference type="Proteomes" id="UP000184188">
    <property type="component" value="Unassembled WGS sequence"/>
</dbReference>
<dbReference type="AlphaFoldDB" id="A0A1L9SQB7"/>
<dbReference type="RefSeq" id="XP_022583797.1">
    <property type="nucleotide sequence ID" value="XM_022725012.1"/>
</dbReference>
<dbReference type="GeneID" id="34611477"/>
<feature type="coiled-coil region" evidence="1">
    <location>
        <begin position="215"/>
        <end position="253"/>
    </location>
</feature>
<keyword evidence="4" id="KW-1185">Reference proteome</keyword>
<evidence type="ECO:0000256" key="1">
    <source>
        <dbReference type="SAM" id="Coils"/>
    </source>
</evidence>
<evidence type="ECO:0000313" key="3">
    <source>
        <dbReference type="EMBL" id="OJJ49287.1"/>
    </source>
</evidence>
<dbReference type="VEuPathDB" id="FungiDB:ASPZODRAFT_1445088"/>
<sequence>MMSNSAAVSAAAGSTTIAVSAITNPVSTGNMMRSPRKRLPLTDLPSPSRSKKLARLEQSLFDPNYEPSDSEGSDIDHNVSPGRCNHKSLNSNRVEPNSFQKPVARTTANEGIATKPASVVTLNPGEAFLRNLKSKETPKERPQEKETVLPIATDHSSDNVSSNSQANCSIPKTTGGLSVVEPLPALDRNDIAFATKTMTTCLQAMLRYTDAQTLAQKTDEQLKISEAEIHNLRQQLNSKDEELKKKDGELEKKGEEIKLRDQEWERRIQVINQRLNDSLNARREQDAELLKLKNTHDKLQQDYKKVRLQQLQTGSERPVPCPECTNKDAHMASTFKTQGSIIQEIKSKLTHTKRMIEDTETLTSGYVSEIRWKIEGFYDKYNTITANSSQIGDKVEELIKTMESPPGTKQKTWI</sequence>
<feature type="compositionally biased region" description="Polar residues" evidence="2">
    <location>
        <begin position="87"/>
        <end position="99"/>
    </location>
</feature>
<evidence type="ECO:0000256" key="2">
    <source>
        <dbReference type="SAM" id="MobiDB-lite"/>
    </source>
</evidence>
<keyword evidence="1" id="KW-0175">Coiled coil</keyword>
<protein>
    <submittedName>
        <fullName evidence="3">Uncharacterized protein</fullName>
    </submittedName>
</protein>
<accession>A0A1L9SQB7</accession>